<comment type="caution">
    <text evidence="3">The sequence shown here is derived from an EMBL/GenBank/DDBJ whole genome shotgun (WGS) entry which is preliminary data.</text>
</comment>
<evidence type="ECO:0000313" key="3">
    <source>
        <dbReference type="EMBL" id="KRX91189.1"/>
    </source>
</evidence>
<reference evidence="3 4" key="1">
    <citation type="submission" date="2015-01" db="EMBL/GenBank/DDBJ databases">
        <title>Evolution of Trichinella species and genotypes.</title>
        <authorList>
            <person name="Korhonen P.K."/>
            <person name="Edoardo P."/>
            <person name="Giuseppe L.R."/>
            <person name="Gasser R.B."/>
        </authorList>
    </citation>
    <scope>NUCLEOTIDE SEQUENCE [LARGE SCALE GENOMIC DNA]</scope>
    <source>
        <strain evidence="3">ISS141</strain>
    </source>
</reference>
<keyword evidence="2" id="KW-1133">Transmembrane helix</keyword>
<evidence type="ECO:0000313" key="4">
    <source>
        <dbReference type="Proteomes" id="UP000054815"/>
    </source>
</evidence>
<feature type="region of interest" description="Disordered" evidence="1">
    <location>
        <begin position="141"/>
        <end position="168"/>
    </location>
</feature>
<keyword evidence="2" id="KW-0812">Transmembrane</keyword>
<accession>A0A0V0XTJ4</accession>
<feature type="transmembrane region" description="Helical" evidence="2">
    <location>
        <begin position="100"/>
        <end position="125"/>
    </location>
</feature>
<dbReference type="Proteomes" id="UP000054815">
    <property type="component" value="Unassembled WGS sequence"/>
</dbReference>
<dbReference type="AlphaFoldDB" id="A0A0V0XTJ4"/>
<organism evidence="3 4">
    <name type="scientific">Trichinella pseudospiralis</name>
    <name type="common">Parasitic roundworm</name>
    <dbReference type="NCBI Taxonomy" id="6337"/>
    <lineage>
        <taxon>Eukaryota</taxon>
        <taxon>Metazoa</taxon>
        <taxon>Ecdysozoa</taxon>
        <taxon>Nematoda</taxon>
        <taxon>Enoplea</taxon>
        <taxon>Dorylaimia</taxon>
        <taxon>Trichinellida</taxon>
        <taxon>Trichinellidae</taxon>
        <taxon>Trichinella</taxon>
    </lineage>
</organism>
<name>A0A0V0XTJ4_TRIPS</name>
<feature type="non-terminal residue" evidence="3">
    <location>
        <position position="1"/>
    </location>
</feature>
<dbReference type="EMBL" id="JYDU01000143">
    <property type="protein sequence ID" value="KRX91189.1"/>
    <property type="molecule type" value="Genomic_DNA"/>
</dbReference>
<keyword evidence="2" id="KW-0472">Membrane</keyword>
<proteinExistence type="predicted"/>
<evidence type="ECO:0000256" key="2">
    <source>
        <dbReference type="SAM" id="Phobius"/>
    </source>
</evidence>
<evidence type="ECO:0000256" key="1">
    <source>
        <dbReference type="SAM" id="MobiDB-lite"/>
    </source>
</evidence>
<feature type="compositionally biased region" description="Low complexity" evidence="1">
    <location>
        <begin position="144"/>
        <end position="166"/>
    </location>
</feature>
<protein>
    <submittedName>
        <fullName evidence="3">Uncharacterized protein</fullName>
    </submittedName>
</protein>
<sequence length="332" mass="36509">LTVNGMHIEELKWMQSFDAVPLWLMMKTDEDTVEACPCIPEPPAFLLNAPPVPFDLIEDLNSNSKNSFVCDLWKTPTDLQASAGGDDSVDSEAQRPFEPVFFIAAACIVGSLVLICALTFLSAIYKRNKAFRGPVIHNSDRCLDNNNNNNDNNKSSPVTSSLPESSTRSDWSYYSIRPILKRSTQNLSEQKRGKNSMKSANAADLWFEPSDVDSIAQGYSSAVYDEIGSNYYKADGIDTYGKRDPVSIHPPYPSNSGDVSPCYYGSHLIPSVPPPMLTVNYPNKSYIACLPVHGNYTFKQPSSPAGHLVHSGRSPRIIHDAAPATISEGPWL</sequence>
<gene>
    <name evidence="3" type="ORF">T4E_8137</name>
</gene>